<evidence type="ECO:0000256" key="1">
    <source>
        <dbReference type="ARBA" id="ARBA00007594"/>
    </source>
</evidence>
<gene>
    <name evidence="5" type="primary">rpmD</name>
    <name evidence="7" type="ORF">NIASO_08455</name>
</gene>
<evidence type="ECO:0000313" key="7">
    <source>
        <dbReference type="EMBL" id="AHF15178.1"/>
    </source>
</evidence>
<evidence type="ECO:0000256" key="3">
    <source>
        <dbReference type="ARBA" id="ARBA00022980"/>
    </source>
</evidence>
<dbReference type="PANTHER" id="PTHR15892:SF2">
    <property type="entry name" value="LARGE RIBOSOMAL SUBUNIT PROTEIN UL30M"/>
    <property type="match status" value="1"/>
</dbReference>
<comment type="similarity">
    <text evidence="1 5">Belongs to the universal ribosomal protein uL30 family.</text>
</comment>
<protein>
    <recommendedName>
        <fullName evidence="5">Large ribosomal subunit protein uL30</fullName>
    </recommendedName>
</protein>
<feature type="domain" description="Large ribosomal subunit protein uL30-like ferredoxin-like fold" evidence="6">
    <location>
        <begin position="4"/>
        <end position="54"/>
    </location>
</feature>
<dbReference type="AlphaFoldDB" id="W0F040"/>
<accession>W0F040</accession>
<keyword evidence="3 5" id="KW-0689">Ribosomal protein</keyword>
<dbReference type="OrthoDB" id="9812790at2"/>
<dbReference type="NCBIfam" id="TIGR01308">
    <property type="entry name" value="rpmD_bact"/>
    <property type="match status" value="1"/>
</dbReference>
<keyword evidence="8" id="KW-1185">Reference proteome</keyword>
<dbReference type="SUPFAM" id="SSF55129">
    <property type="entry name" value="Ribosomal protein L30p/L7e"/>
    <property type="match status" value="1"/>
</dbReference>
<dbReference type="CDD" id="cd01658">
    <property type="entry name" value="Ribosomal_L30"/>
    <property type="match status" value="1"/>
</dbReference>
<dbReference type="Proteomes" id="UP000003586">
    <property type="component" value="Chromosome"/>
</dbReference>
<dbReference type="PIRSF" id="PIRSF002211">
    <property type="entry name" value="Ribosomal_L30_bac-type"/>
    <property type="match status" value="1"/>
</dbReference>
<comment type="subunit">
    <text evidence="2 5">Part of the 50S ribosomal subunit.</text>
</comment>
<dbReference type="GO" id="GO:0003735">
    <property type="term" value="F:structural constituent of ribosome"/>
    <property type="evidence" value="ECO:0007669"/>
    <property type="project" value="InterPro"/>
</dbReference>
<dbReference type="GO" id="GO:0006412">
    <property type="term" value="P:translation"/>
    <property type="evidence" value="ECO:0007669"/>
    <property type="project" value="UniProtKB-UniRule"/>
</dbReference>
<dbReference type="InterPro" id="IPR036919">
    <property type="entry name" value="Ribo_uL30_ferredoxin-like_sf"/>
</dbReference>
<dbReference type="HOGENOM" id="CLU_131047_2_1_10"/>
<dbReference type="HAMAP" id="MF_01371_B">
    <property type="entry name" value="Ribosomal_uL30_B"/>
    <property type="match status" value="1"/>
</dbReference>
<dbReference type="RefSeq" id="WP_008584614.1">
    <property type="nucleotide sequence ID" value="NZ_CP007035.1"/>
</dbReference>
<dbReference type="InterPro" id="IPR016082">
    <property type="entry name" value="Ribosomal_uL30_ferredoxin-like"/>
</dbReference>
<dbReference type="Gene3D" id="3.30.1390.20">
    <property type="entry name" value="Ribosomal protein L30, ferredoxin-like fold domain"/>
    <property type="match status" value="1"/>
</dbReference>
<reference evidence="7 8" key="1">
    <citation type="submission" date="2013-12" db="EMBL/GenBank/DDBJ databases">
        <authorList>
            <consortium name="DOE Joint Genome Institute"/>
            <person name="Eisen J."/>
            <person name="Huntemann M."/>
            <person name="Han J."/>
            <person name="Chen A."/>
            <person name="Kyrpides N."/>
            <person name="Mavromatis K."/>
            <person name="Markowitz V."/>
            <person name="Palaniappan K."/>
            <person name="Ivanova N."/>
            <person name="Schaumberg A."/>
            <person name="Pati A."/>
            <person name="Liolios K."/>
            <person name="Nordberg H.P."/>
            <person name="Cantor M.N."/>
            <person name="Hua S.X."/>
            <person name="Woyke T."/>
        </authorList>
    </citation>
    <scope>NUCLEOTIDE SEQUENCE [LARGE SCALE GENOMIC DNA]</scope>
    <source>
        <strain evidence="8">DSM 19437</strain>
    </source>
</reference>
<name>W0F040_9BACT</name>
<evidence type="ECO:0000259" key="6">
    <source>
        <dbReference type="Pfam" id="PF00327"/>
    </source>
</evidence>
<dbReference type="InterPro" id="IPR005996">
    <property type="entry name" value="Ribosomal_uL30_bac-type"/>
</dbReference>
<dbReference type="KEGG" id="nso:NIASO_08455"/>
<dbReference type="eggNOG" id="COG1841">
    <property type="taxonomic scope" value="Bacteria"/>
</dbReference>
<evidence type="ECO:0000313" key="8">
    <source>
        <dbReference type="Proteomes" id="UP000003586"/>
    </source>
</evidence>
<dbReference type="STRING" id="929713.NIASO_08455"/>
<organism evidence="7 8">
    <name type="scientific">Niabella soli DSM 19437</name>
    <dbReference type="NCBI Taxonomy" id="929713"/>
    <lineage>
        <taxon>Bacteria</taxon>
        <taxon>Pseudomonadati</taxon>
        <taxon>Bacteroidota</taxon>
        <taxon>Chitinophagia</taxon>
        <taxon>Chitinophagales</taxon>
        <taxon>Chitinophagaceae</taxon>
        <taxon>Niabella</taxon>
    </lineage>
</organism>
<dbReference type="EMBL" id="CP007035">
    <property type="protein sequence ID" value="AHF15178.1"/>
    <property type="molecule type" value="Genomic_DNA"/>
</dbReference>
<evidence type="ECO:0000256" key="2">
    <source>
        <dbReference type="ARBA" id="ARBA00011838"/>
    </source>
</evidence>
<sequence>MKKLKVTLVKSPIDRPERQKLTLKALGLNKTNSSKEVEATPQILGMIRKVEHMVTVEEVNA</sequence>
<evidence type="ECO:0000256" key="4">
    <source>
        <dbReference type="ARBA" id="ARBA00023274"/>
    </source>
</evidence>
<proteinExistence type="inferred from homology"/>
<dbReference type="Pfam" id="PF00327">
    <property type="entry name" value="Ribosomal_L30"/>
    <property type="match status" value="1"/>
</dbReference>
<dbReference type="GO" id="GO:0022625">
    <property type="term" value="C:cytosolic large ribosomal subunit"/>
    <property type="evidence" value="ECO:0007669"/>
    <property type="project" value="TreeGrafter"/>
</dbReference>
<evidence type="ECO:0000256" key="5">
    <source>
        <dbReference type="HAMAP-Rule" id="MF_01371"/>
    </source>
</evidence>
<keyword evidence="4 5" id="KW-0687">Ribonucleoprotein</keyword>
<dbReference type="PANTHER" id="PTHR15892">
    <property type="entry name" value="MITOCHONDRIAL RIBOSOMAL PROTEIN L30"/>
    <property type="match status" value="1"/>
</dbReference>